<keyword evidence="4" id="KW-0460">Magnesium</keyword>
<sequence>MRYDLFSYNNIDTTTCTFIDMPDAEVYLYSSLFMCQEADDLFDTLKNNISWQQQQIKLYGQVHDIPRLTAWYGEQNKTYVYSGIKVHSSPWNAELLRIREKIENVSEIKFNSVLLNLYRSGSDSVSWHSDDEPELGQNPVIGSVSLGETRQFQMKHKFNRDEKQKIMLEHGSYLLMKGKTQHHWLHQIQKSKKIMGERINLTFRVIK</sequence>
<evidence type="ECO:0000313" key="10">
    <source>
        <dbReference type="EMBL" id="SVB78412.1"/>
    </source>
</evidence>
<evidence type="ECO:0000256" key="4">
    <source>
        <dbReference type="ARBA" id="ARBA00022842"/>
    </source>
</evidence>
<dbReference type="GO" id="GO:0005739">
    <property type="term" value="C:mitochondrion"/>
    <property type="evidence" value="ECO:0007669"/>
    <property type="project" value="TreeGrafter"/>
</dbReference>
<keyword evidence="8" id="KW-0234">DNA repair</keyword>
<dbReference type="GO" id="GO:0051213">
    <property type="term" value="F:dioxygenase activity"/>
    <property type="evidence" value="ECO:0007669"/>
    <property type="project" value="UniProtKB-KW"/>
</dbReference>
<gene>
    <name evidence="10" type="ORF">METZ01_LOCUS231266</name>
</gene>
<keyword evidence="6" id="KW-0560">Oxidoreductase</keyword>
<dbReference type="InterPro" id="IPR037151">
    <property type="entry name" value="AlkB-like_sf"/>
</dbReference>
<dbReference type="InterPro" id="IPR027450">
    <property type="entry name" value="AlkB-like"/>
</dbReference>
<keyword evidence="2" id="KW-0479">Metal-binding</keyword>
<dbReference type="InterPro" id="IPR032854">
    <property type="entry name" value="ALKBH3"/>
</dbReference>
<organism evidence="10">
    <name type="scientific">marine metagenome</name>
    <dbReference type="NCBI Taxonomy" id="408172"/>
    <lineage>
        <taxon>unclassified sequences</taxon>
        <taxon>metagenomes</taxon>
        <taxon>ecological metagenomes</taxon>
    </lineage>
</organism>
<keyword evidence="3" id="KW-0227">DNA damage</keyword>
<dbReference type="AlphaFoldDB" id="A0A382GU59"/>
<name>A0A382GU59_9ZZZZ</name>
<dbReference type="GO" id="GO:0016705">
    <property type="term" value="F:oxidoreductase activity, acting on paired donors, with incorporation or reduction of molecular oxygen"/>
    <property type="evidence" value="ECO:0007669"/>
    <property type="project" value="UniProtKB-ARBA"/>
</dbReference>
<dbReference type="EMBL" id="UINC01057361">
    <property type="protein sequence ID" value="SVB78412.1"/>
    <property type="molecule type" value="Genomic_DNA"/>
</dbReference>
<dbReference type="PANTHER" id="PTHR31212:SF4">
    <property type="entry name" value="ALPHA-KETOGLUTARATE-DEPENDENT DIOXYGENASE ALKB HOMOLOG 3"/>
    <property type="match status" value="1"/>
</dbReference>
<dbReference type="GO" id="GO:0005654">
    <property type="term" value="C:nucleoplasm"/>
    <property type="evidence" value="ECO:0007669"/>
    <property type="project" value="TreeGrafter"/>
</dbReference>
<accession>A0A382GU59</accession>
<dbReference type="PANTHER" id="PTHR31212">
    <property type="entry name" value="ALPHA-KETOGLUTARATE-DEPENDENT DIOXYGENASE ALKB HOMOLOG 3"/>
    <property type="match status" value="1"/>
</dbReference>
<keyword evidence="5" id="KW-0223">Dioxygenase</keyword>
<evidence type="ECO:0000256" key="1">
    <source>
        <dbReference type="ARBA" id="ARBA00001954"/>
    </source>
</evidence>
<proteinExistence type="predicted"/>
<dbReference type="GO" id="GO:0006307">
    <property type="term" value="P:DNA alkylation repair"/>
    <property type="evidence" value="ECO:0007669"/>
    <property type="project" value="InterPro"/>
</dbReference>
<evidence type="ECO:0000256" key="6">
    <source>
        <dbReference type="ARBA" id="ARBA00023002"/>
    </source>
</evidence>
<evidence type="ECO:0000259" key="9">
    <source>
        <dbReference type="PROSITE" id="PS51471"/>
    </source>
</evidence>
<dbReference type="Gene3D" id="2.60.120.590">
    <property type="entry name" value="Alpha-ketoglutarate-dependent dioxygenase AlkB-like"/>
    <property type="match status" value="1"/>
</dbReference>
<keyword evidence="7" id="KW-0408">Iron</keyword>
<dbReference type="InterPro" id="IPR005123">
    <property type="entry name" value="Oxoglu/Fe-dep_dioxygenase_dom"/>
</dbReference>
<protein>
    <recommendedName>
        <fullName evidence="9">Fe2OG dioxygenase domain-containing protein</fullName>
    </recommendedName>
</protein>
<dbReference type="GO" id="GO:0046872">
    <property type="term" value="F:metal ion binding"/>
    <property type="evidence" value="ECO:0007669"/>
    <property type="project" value="UniProtKB-KW"/>
</dbReference>
<evidence type="ECO:0000256" key="8">
    <source>
        <dbReference type="ARBA" id="ARBA00023204"/>
    </source>
</evidence>
<evidence type="ECO:0000256" key="5">
    <source>
        <dbReference type="ARBA" id="ARBA00022964"/>
    </source>
</evidence>
<reference evidence="10" key="1">
    <citation type="submission" date="2018-05" db="EMBL/GenBank/DDBJ databases">
        <authorList>
            <person name="Lanie J.A."/>
            <person name="Ng W.-L."/>
            <person name="Kazmierczak K.M."/>
            <person name="Andrzejewski T.M."/>
            <person name="Davidsen T.M."/>
            <person name="Wayne K.J."/>
            <person name="Tettelin H."/>
            <person name="Glass J.I."/>
            <person name="Rusch D."/>
            <person name="Podicherti R."/>
            <person name="Tsui H.-C.T."/>
            <person name="Winkler M.E."/>
        </authorList>
    </citation>
    <scope>NUCLEOTIDE SEQUENCE</scope>
</reference>
<dbReference type="GO" id="GO:0140097">
    <property type="term" value="F:catalytic activity, acting on DNA"/>
    <property type="evidence" value="ECO:0007669"/>
    <property type="project" value="UniProtKB-ARBA"/>
</dbReference>
<evidence type="ECO:0000256" key="2">
    <source>
        <dbReference type="ARBA" id="ARBA00022723"/>
    </source>
</evidence>
<dbReference type="PROSITE" id="PS51471">
    <property type="entry name" value="FE2OG_OXY"/>
    <property type="match status" value="1"/>
</dbReference>
<feature type="domain" description="Fe2OG dioxygenase" evidence="9">
    <location>
        <begin position="109"/>
        <end position="207"/>
    </location>
</feature>
<dbReference type="GO" id="GO:0032451">
    <property type="term" value="F:demethylase activity"/>
    <property type="evidence" value="ECO:0007669"/>
    <property type="project" value="UniProtKB-ARBA"/>
</dbReference>
<comment type="cofactor">
    <cofactor evidence="1">
        <name>Fe(2+)</name>
        <dbReference type="ChEBI" id="CHEBI:29033"/>
    </cofactor>
</comment>
<dbReference type="SUPFAM" id="SSF51197">
    <property type="entry name" value="Clavaminate synthase-like"/>
    <property type="match status" value="1"/>
</dbReference>
<evidence type="ECO:0000256" key="7">
    <source>
        <dbReference type="ARBA" id="ARBA00023004"/>
    </source>
</evidence>
<evidence type="ECO:0000256" key="3">
    <source>
        <dbReference type="ARBA" id="ARBA00022763"/>
    </source>
</evidence>
<dbReference type="FunFam" id="2.60.120.590:FF:000004">
    <property type="entry name" value="DNA oxidative demethylase ALKBH2"/>
    <property type="match status" value="1"/>
</dbReference>
<dbReference type="GO" id="GO:0016787">
    <property type="term" value="F:hydrolase activity"/>
    <property type="evidence" value="ECO:0007669"/>
    <property type="project" value="UniProtKB-ARBA"/>
</dbReference>
<dbReference type="Pfam" id="PF13532">
    <property type="entry name" value="2OG-FeII_Oxy_2"/>
    <property type="match status" value="1"/>
</dbReference>